<feature type="signal peptide" evidence="1">
    <location>
        <begin position="1"/>
        <end position="18"/>
    </location>
</feature>
<gene>
    <name evidence="2" type="ORF">SAMN04488519_101206</name>
</gene>
<dbReference type="InterPro" id="IPR023614">
    <property type="entry name" value="Porin_dom_sf"/>
</dbReference>
<evidence type="ECO:0000313" key="3">
    <source>
        <dbReference type="Proteomes" id="UP000199564"/>
    </source>
</evidence>
<accession>A0A1I5ALQ3</accession>
<evidence type="ECO:0008006" key="4">
    <source>
        <dbReference type="Google" id="ProtNLM"/>
    </source>
</evidence>
<dbReference type="STRING" id="226506.SAMN04488519_101206"/>
<dbReference type="Proteomes" id="UP000199564">
    <property type="component" value="Unassembled WGS sequence"/>
</dbReference>
<protein>
    <recommendedName>
        <fullName evidence="4">Outer membrane porin, OprD family</fullName>
    </recommendedName>
</protein>
<dbReference type="RefSeq" id="WP_091649060.1">
    <property type="nucleotide sequence ID" value="NZ_FOVW01000001.1"/>
</dbReference>
<proteinExistence type="predicted"/>
<keyword evidence="1" id="KW-0732">Signal</keyword>
<evidence type="ECO:0000256" key="1">
    <source>
        <dbReference type="SAM" id="SignalP"/>
    </source>
</evidence>
<name>A0A1I5ALQ3_9BACT</name>
<evidence type="ECO:0000313" key="2">
    <source>
        <dbReference type="EMBL" id="SFN63377.1"/>
    </source>
</evidence>
<reference evidence="3" key="1">
    <citation type="submission" date="2016-10" db="EMBL/GenBank/DDBJ databases">
        <authorList>
            <person name="Varghese N."/>
            <person name="Submissions S."/>
        </authorList>
    </citation>
    <scope>NUCLEOTIDE SEQUENCE [LARGE SCALE GENOMIC DNA]</scope>
    <source>
        <strain evidence="3">DSM 15282</strain>
    </source>
</reference>
<feature type="chain" id="PRO_5011538711" description="Outer membrane porin, OprD family" evidence="1">
    <location>
        <begin position="19"/>
        <end position="447"/>
    </location>
</feature>
<sequence length="447" mass="52297">MKLTTLVLFWILPLGLNAQDSTQKLSFQPTIHVRSFWMSTSYQKDFKDDFAWGNSLSLGIKSNYLQKWYFRASIRGFLNTWSSDIYANDPLTNRDNRYETGLFDLLNRGDKAFLSFENLSLAYKSTKWEIEIGRMGVNTPWINPQDGRLAPTLMEGLRLGFNPSSDWKVSGWFIHRLRVRGTKDWLRPGETVGIFPVARDVNGLPSQYFNNTESRSILISEVEKESEWGTFNFSNTWAAHLFSTYWFQWERDWNREEKTSFFFTGLQLGFQHGIRNGGNDNPLLAFKDPSDQNWVVSTRVGWKNSKVEAHLNTSILRGKGRWLSPREWGKDAWYTFIPRERNEGYESLEALTAYFSFQYRRNIQLFGHMGFHWLPDIGDPLANKYAFPSYRQVNLGVKFHPKNYQKLDFQILVMNKEALGSQNLSPTQRYNKVEMIHLNIIANWSLN</sequence>
<dbReference type="Gene3D" id="2.40.160.10">
    <property type="entry name" value="Porin"/>
    <property type="match status" value="1"/>
</dbReference>
<keyword evidence="3" id="KW-1185">Reference proteome</keyword>
<dbReference type="EMBL" id="FOVW01000001">
    <property type="protein sequence ID" value="SFN63377.1"/>
    <property type="molecule type" value="Genomic_DNA"/>
</dbReference>
<organism evidence="2 3">
    <name type="scientific">Algoriphagus ornithinivorans</name>
    <dbReference type="NCBI Taxonomy" id="226506"/>
    <lineage>
        <taxon>Bacteria</taxon>
        <taxon>Pseudomonadati</taxon>
        <taxon>Bacteroidota</taxon>
        <taxon>Cytophagia</taxon>
        <taxon>Cytophagales</taxon>
        <taxon>Cyclobacteriaceae</taxon>
        <taxon>Algoriphagus</taxon>
    </lineage>
</organism>
<dbReference type="AlphaFoldDB" id="A0A1I5ALQ3"/>